<dbReference type="GeneID" id="119720994"/>
<dbReference type="GO" id="GO:0007168">
    <property type="term" value="P:receptor guanylyl cyclase signaling pathway"/>
    <property type="evidence" value="ECO:0007669"/>
    <property type="project" value="TreeGrafter"/>
</dbReference>
<dbReference type="OrthoDB" id="60033at2759"/>
<dbReference type="InterPro" id="IPR011645">
    <property type="entry name" value="HNOB_dom_associated"/>
</dbReference>
<dbReference type="GO" id="GO:0004383">
    <property type="term" value="F:guanylate cyclase activity"/>
    <property type="evidence" value="ECO:0007669"/>
    <property type="project" value="UniProtKB-EC"/>
</dbReference>
<feature type="region of interest" description="Disordered" evidence="10">
    <location>
        <begin position="1"/>
        <end position="29"/>
    </location>
</feature>
<evidence type="ECO:0000313" key="14">
    <source>
        <dbReference type="Proteomes" id="UP000887568"/>
    </source>
</evidence>
<reference evidence="13" key="1">
    <citation type="submission" date="2022-11" db="UniProtKB">
        <authorList>
            <consortium name="EnsemblMetazoa"/>
        </authorList>
    </citation>
    <scope>IDENTIFICATION</scope>
</reference>
<dbReference type="GO" id="GO:0035556">
    <property type="term" value="P:intracellular signal transduction"/>
    <property type="evidence" value="ECO:0007669"/>
    <property type="project" value="InterPro"/>
</dbReference>
<protein>
    <recommendedName>
        <fullName evidence="2">guanylate cyclase</fullName>
        <ecNumber evidence="2">4.6.1.2</ecNumber>
    </recommendedName>
</protein>
<evidence type="ECO:0000256" key="2">
    <source>
        <dbReference type="ARBA" id="ARBA00012202"/>
    </source>
</evidence>
<dbReference type="AlphaFoldDB" id="A0A913Z707"/>
<dbReference type="SUPFAM" id="SSF55073">
    <property type="entry name" value="Nucleotide cyclase"/>
    <property type="match status" value="1"/>
</dbReference>
<dbReference type="InterPro" id="IPR029787">
    <property type="entry name" value="Nucleotide_cyclase"/>
</dbReference>
<dbReference type="GO" id="GO:0004016">
    <property type="term" value="F:adenylate cyclase activity"/>
    <property type="evidence" value="ECO:0007669"/>
    <property type="project" value="TreeGrafter"/>
</dbReference>
<evidence type="ECO:0000313" key="13">
    <source>
        <dbReference type="EnsemblMetazoa" id="XP_038046786.1"/>
    </source>
</evidence>
<accession>A0A913Z707</accession>
<evidence type="ECO:0000256" key="9">
    <source>
        <dbReference type="ARBA" id="ARBA00023293"/>
    </source>
</evidence>
<dbReference type="InterPro" id="IPR001054">
    <property type="entry name" value="A/G_cyclase"/>
</dbReference>
<evidence type="ECO:0000256" key="4">
    <source>
        <dbReference type="ARBA" id="ARBA00022729"/>
    </source>
</evidence>
<keyword evidence="8" id="KW-0456">Lyase</keyword>
<evidence type="ECO:0000256" key="3">
    <source>
        <dbReference type="ARBA" id="ARBA00022692"/>
    </source>
</evidence>
<dbReference type="OMA" id="ISIFRTV"/>
<comment type="subcellular location">
    <subcellularLocation>
        <location evidence="1">Membrane</location>
        <topology evidence="1">Single-pass type I membrane protein</topology>
    </subcellularLocation>
</comment>
<evidence type="ECO:0000256" key="5">
    <source>
        <dbReference type="ARBA" id="ARBA00022741"/>
    </source>
</evidence>
<dbReference type="EC" id="4.6.1.2" evidence="2"/>
<name>A0A913Z707_PATMI</name>
<keyword evidence="14" id="KW-1185">Reference proteome</keyword>
<evidence type="ECO:0000256" key="11">
    <source>
        <dbReference type="SAM" id="Phobius"/>
    </source>
</evidence>
<dbReference type="Pfam" id="PF07701">
    <property type="entry name" value="HNOBA"/>
    <property type="match status" value="1"/>
</dbReference>
<proteinExistence type="predicted"/>
<evidence type="ECO:0000256" key="6">
    <source>
        <dbReference type="ARBA" id="ARBA00022989"/>
    </source>
</evidence>
<dbReference type="Proteomes" id="UP000887568">
    <property type="component" value="Unplaced"/>
</dbReference>
<dbReference type="PROSITE" id="PS50125">
    <property type="entry name" value="GUANYLATE_CYCLASE_2"/>
    <property type="match status" value="1"/>
</dbReference>
<dbReference type="InterPro" id="IPR050401">
    <property type="entry name" value="Cyclic_nucleotide_synthase"/>
</dbReference>
<dbReference type="Gene3D" id="6.10.250.780">
    <property type="match status" value="1"/>
</dbReference>
<dbReference type="GO" id="GO:0005886">
    <property type="term" value="C:plasma membrane"/>
    <property type="evidence" value="ECO:0007669"/>
    <property type="project" value="TreeGrafter"/>
</dbReference>
<dbReference type="GO" id="GO:0001653">
    <property type="term" value="F:peptide receptor activity"/>
    <property type="evidence" value="ECO:0007669"/>
    <property type="project" value="TreeGrafter"/>
</dbReference>
<dbReference type="Gene3D" id="3.30.70.1230">
    <property type="entry name" value="Nucleotide cyclase"/>
    <property type="match status" value="1"/>
</dbReference>
<organism evidence="13 14">
    <name type="scientific">Patiria miniata</name>
    <name type="common">Bat star</name>
    <name type="synonym">Asterina miniata</name>
    <dbReference type="NCBI Taxonomy" id="46514"/>
    <lineage>
        <taxon>Eukaryota</taxon>
        <taxon>Metazoa</taxon>
        <taxon>Echinodermata</taxon>
        <taxon>Eleutherozoa</taxon>
        <taxon>Asterozoa</taxon>
        <taxon>Asteroidea</taxon>
        <taxon>Valvatacea</taxon>
        <taxon>Valvatida</taxon>
        <taxon>Asterinidae</taxon>
        <taxon>Patiria</taxon>
    </lineage>
</organism>
<keyword evidence="4" id="KW-0732">Signal</keyword>
<dbReference type="EnsemblMetazoa" id="XM_038190858.1">
    <property type="protein sequence ID" value="XP_038046786.1"/>
    <property type="gene ID" value="LOC119720994"/>
</dbReference>
<dbReference type="PANTHER" id="PTHR11920:SF499">
    <property type="entry name" value="GUANYLATE CYCLASE DOMAIN-CONTAINING PROTEIN"/>
    <property type="match status" value="1"/>
</dbReference>
<evidence type="ECO:0000259" key="12">
    <source>
        <dbReference type="PROSITE" id="PS50125"/>
    </source>
</evidence>
<keyword evidence="3 11" id="KW-0812">Transmembrane</keyword>
<keyword evidence="7 11" id="KW-0472">Membrane</keyword>
<sequence>MMKRVQVHPEPEGPSPSSHPELTDEKVDGRNPLGKLCRTLRADTVSAQQRKQLWTMVVIALVPITILAILSTILMVNSSATNTQLQWVRAKVGGSVQDVGQVAHRLQIERGISSLFIYLGGEELLNKLRGIFNETDRTIENISWVYDNDSYSMPGHFKSKAAYRVNLNAFRETVVSRNAAIADVMNFYSGEIETIINGHLQGIKQSAGKLWSQLISYQLLLMAKEQTGKERAIGATFFSRGGYSLSEDYLWFMNVSYMGRGLLETSFQYWSSLRDVYTGTVKDTLAAAVNKMRDEVYLNDHEMLSPSLIKGDMWFDNMTSYINDLLTLQTHLADVIINELEADLLGGIYNVVACAFLLSTVLITGPLIMRGIIRQTQQIQRVGDSLHRKTLELREEKMKSDSLLYQMLPKVVAEQLKLTGQAPAETYDEVTVFFSDVVNFTAMSAISSPMQVPFLFYSCIQ</sequence>
<dbReference type="PANTHER" id="PTHR11920">
    <property type="entry name" value="GUANYLYL CYCLASE"/>
    <property type="match status" value="1"/>
</dbReference>
<dbReference type="RefSeq" id="XP_038046786.1">
    <property type="nucleotide sequence ID" value="XM_038190858.1"/>
</dbReference>
<evidence type="ECO:0000256" key="7">
    <source>
        <dbReference type="ARBA" id="ARBA00023136"/>
    </source>
</evidence>
<keyword evidence="9" id="KW-0141">cGMP biosynthesis</keyword>
<keyword evidence="6 11" id="KW-1133">Transmembrane helix</keyword>
<feature type="domain" description="Guanylate cyclase" evidence="12">
    <location>
        <begin position="431"/>
        <end position="461"/>
    </location>
</feature>
<keyword evidence="5" id="KW-0547">Nucleotide-binding</keyword>
<evidence type="ECO:0000256" key="8">
    <source>
        <dbReference type="ARBA" id="ARBA00023239"/>
    </source>
</evidence>
<dbReference type="Pfam" id="PF08376">
    <property type="entry name" value="NIT"/>
    <property type="match status" value="1"/>
</dbReference>
<dbReference type="GO" id="GO:0000166">
    <property type="term" value="F:nucleotide binding"/>
    <property type="evidence" value="ECO:0007669"/>
    <property type="project" value="UniProtKB-KW"/>
</dbReference>
<dbReference type="InterPro" id="IPR013587">
    <property type="entry name" value="Nitrate/nitrite_sensing"/>
</dbReference>
<dbReference type="Pfam" id="PF00211">
    <property type="entry name" value="Guanylate_cyc"/>
    <property type="match status" value="1"/>
</dbReference>
<feature type="transmembrane region" description="Helical" evidence="11">
    <location>
        <begin position="347"/>
        <end position="369"/>
    </location>
</feature>
<evidence type="ECO:0000256" key="10">
    <source>
        <dbReference type="SAM" id="MobiDB-lite"/>
    </source>
</evidence>
<feature type="transmembrane region" description="Helical" evidence="11">
    <location>
        <begin position="53"/>
        <end position="76"/>
    </location>
</feature>
<evidence type="ECO:0000256" key="1">
    <source>
        <dbReference type="ARBA" id="ARBA00004479"/>
    </source>
</evidence>